<dbReference type="Gene3D" id="1.10.3360.10">
    <property type="entry name" value="VPA0735-like domain"/>
    <property type="match status" value="1"/>
</dbReference>
<evidence type="ECO:0000313" key="3">
    <source>
        <dbReference type="EMBL" id="VIP04748.1"/>
    </source>
</evidence>
<evidence type="ECO:0000259" key="1">
    <source>
        <dbReference type="Pfam" id="PF06742"/>
    </source>
</evidence>
<evidence type="ECO:0008006" key="5">
    <source>
        <dbReference type="Google" id="ProtNLM"/>
    </source>
</evidence>
<dbReference type="PANTHER" id="PTHR36509:SF2">
    <property type="entry name" value="BLL3101 PROTEIN"/>
    <property type="match status" value="1"/>
</dbReference>
<dbReference type="Pfam" id="PF06863">
    <property type="entry name" value="DUF1254"/>
    <property type="match status" value="1"/>
</dbReference>
<dbReference type="PANTHER" id="PTHR36509">
    <property type="entry name" value="BLL3101 PROTEIN"/>
    <property type="match status" value="1"/>
</dbReference>
<dbReference type="Gene3D" id="2.60.120.600">
    <property type="entry name" value="Domain of unknown function DUF1214, C-terminal domain"/>
    <property type="match status" value="1"/>
</dbReference>
<dbReference type="InterPro" id="IPR037050">
    <property type="entry name" value="DUF1254_sf"/>
</dbReference>
<dbReference type="Proteomes" id="UP000464378">
    <property type="component" value="Chromosome"/>
</dbReference>
<dbReference type="InterPro" id="IPR037049">
    <property type="entry name" value="DUF1214_C_sf"/>
</dbReference>
<accession>A0A6C2YSP8</accession>
<dbReference type="InParanoid" id="A0A6C2YSP8"/>
<protein>
    <recommendedName>
        <fullName evidence="5">DUF1254 domain-containing protein</fullName>
    </recommendedName>
</protein>
<proteinExistence type="predicted"/>
<dbReference type="EMBL" id="LR586016">
    <property type="protein sequence ID" value="VIP04748.1"/>
    <property type="molecule type" value="Genomic_DNA"/>
</dbReference>
<gene>
    <name evidence="3" type="ORF">GMBLW1_44450</name>
</gene>
<feature type="domain" description="DUF1214" evidence="1">
    <location>
        <begin position="363"/>
        <end position="471"/>
    </location>
</feature>
<dbReference type="Gene3D" id="2.60.40.1610">
    <property type="entry name" value="Domain of unknown function DUF1254"/>
    <property type="match status" value="1"/>
</dbReference>
<dbReference type="EMBL" id="LR593887">
    <property type="protein sequence ID" value="VTS06855.1"/>
    <property type="molecule type" value="Genomic_DNA"/>
</dbReference>
<keyword evidence="4" id="KW-1185">Reference proteome</keyword>
<dbReference type="AlphaFoldDB" id="A0A6C2YSP8"/>
<dbReference type="KEGG" id="tim:GMBLW1_44450"/>
<dbReference type="SUPFAM" id="SSF160935">
    <property type="entry name" value="VPA0735-like"/>
    <property type="match status" value="1"/>
</dbReference>
<dbReference type="InterPro" id="IPR010679">
    <property type="entry name" value="DUF1254"/>
</dbReference>
<dbReference type="Pfam" id="PF06742">
    <property type="entry name" value="DUF1214"/>
    <property type="match status" value="1"/>
</dbReference>
<dbReference type="InterPro" id="IPR010621">
    <property type="entry name" value="DUF1214"/>
</dbReference>
<evidence type="ECO:0000259" key="2">
    <source>
        <dbReference type="Pfam" id="PF06863"/>
    </source>
</evidence>
<sequence length="490" mass="54165">MERPASAGSFKKGQCMHTIKYTAVTVLFAFVLGWTAPPSALIQAQEKKPDAEEAAKIGVEAYIYGYPLVTMEMTRRVSTNVPTVEGTRGPMGQIVNLREYPSAAFRDVTAPNADTLYSTAWLDVGKEPYVLSLPDEKGRYFLMPMLSGWTDVFEVPGKRTTGTDAQKYAITGPGWNGKLPEGVKEIKSPTNMVWLLGRTYCTGTPDDYKAVHALQDKYSLVPLSAYGKAYSPQRGTVDPTIDMKTPIRDQVHQLDAATYFKMLASLMKDNPPAKADAPMLEKLAKIGIVPGKDFDINKLDTTMAKALLGVPKVAQETIMGHFKNAGVNNNGWLFTTNAGTYGTDYLQRAFITAIGLGANRPQDAVYPTSEVDGDGKPYDGANQYVMHFPKGQTPPAKGFWSLTMYNADYFFVDNPLNRYTLSPRNELKYNEDGSLDLYIQKNSPGKEKESNWLPAPAGKFILMLRLYWPQETAPSIIDGTWTPPAVRKVK</sequence>
<feature type="domain" description="DUF1254" evidence="2">
    <location>
        <begin position="92"/>
        <end position="222"/>
    </location>
</feature>
<name>A0A6C2YSP8_9BACT</name>
<dbReference type="RefSeq" id="WP_232056307.1">
    <property type="nucleotide sequence ID" value="NZ_LR593887.1"/>
</dbReference>
<evidence type="ECO:0000313" key="4">
    <source>
        <dbReference type="Proteomes" id="UP000464378"/>
    </source>
</evidence>
<reference evidence="3" key="1">
    <citation type="submission" date="2019-04" db="EMBL/GenBank/DDBJ databases">
        <authorList>
            <consortium name="Science for Life Laboratories"/>
        </authorList>
    </citation>
    <scope>NUCLEOTIDE SEQUENCE</scope>
    <source>
        <strain evidence="3">MBLW1</strain>
    </source>
</reference>
<organism evidence="3">
    <name type="scientific">Tuwongella immobilis</name>
    <dbReference type="NCBI Taxonomy" id="692036"/>
    <lineage>
        <taxon>Bacteria</taxon>
        <taxon>Pseudomonadati</taxon>
        <taxon>Planctomycetota</taxon>
        <taxon>Planctomycetia</taxon>
        <taxon>Gemmatales</taxon>
        <taxon>Gemmataceae</taxon>
        <taxon>Tuwongella</taxon>
    </lineage>
</organism>